<dbReference type="EMBL" id="QBIY01004678">
    <property type="protein sequence ID" value="RXN38614.1"/>
    <property type="molecule type" value="Genomic_DNA"/>
</dbReference>
<organism evidence="3 4">
    <name type="scientific">Labeo rohita</name>
    <name type="common">Indian major carp</name>
    <name type="synonym">Cyprinus rohita</name>
    <dbReference type="NCBI Taxonomy" id="84645"/>
    <lineage>
        <taxon>Eukaryota</taxon>
        <taxon>Metazoa</taxon>
        <taxon>Chordata</taxon>
        <taxon>Craniata</taxon>
        <taxon>Vertebrata</taxon>
        <taxon>Euteleostomi</taxon>
        <taxon>Actinopterygii</taxon>
        <taxon>Neopterygii</taxon>
        <taxon>Teleostei</taxon>
        <taxon>Ostariophysi</taxon>
        <taxon>Cypriniformes</taxon>
        <taxon>Cyprinidae</taxon>
        <taxon>Labeoninae</taxon>
        <taxon>Labeonini</taxon>
        <taxon>Labeo</taxon>
    </lineage>
</organism>
<dbReference type="AlphaFoldDB" id="A0A498P504"/>
<evidence type="ECO:0000313" key="4">
    <source>
        <dbReference type="Proteomes" id="UP000290572"/>
    </source>
</evidence>
<sequence>MDIINITCGEIQSSVGFLYVILPVILNHTNNPDCEQSWHSEAHFSHVTAYRVRNQTAVTPNSDLQQVTPDLQHSDHFWWLLAVFIIALLIIILICLMKRKRIFRCFQRLIFQRDDDDSENRDPEAAVQMKLRSDAPDSLNQSDSEQLNGSLSRG</sequence>
<reference evidence="3 4" key="1">
    <citation type="submission" date="2018-03" db="EMBL/GenBank/DDBJ databases">
        <title>Draft genome sequence of Rohu Carp (Labeo rohita).</title>
        <authorList>
            <person name="Das P."/>
            <person name="Kushwaha B."/>
            <person name="Joshi C.G."/>
            <person name="Kumar D."/>
            <person name="Nagpure N.S."/>
            <person name="Sahoo L."/>
            <person name="Das S.P."/>
            <person name="Bit A."/>
            <person name="Patnaik S."/>
            <person name="Meher P.K."/>
            <person name="Jayasankar P."/>
            <person name="Koringa P.G."/>
            <person name="Patel N.V."/>
            <person name="Hinsu A.T."/>
            <person name="Kumar R."/>
            <person name="Pandey M."/>
            <person name="Agarwal S."/>
            <person name="Srivastava S."/>
            <person name="Singh M."/>
            <person name="Iquebal M.A."/>
            <person name="Jaiswal S."/>
            <person name="Angadi U.B."/>
            <person name="Kumar N."/>
            <person name="Raza M."/>
            <person name="Shah T.M."/>
            <person name="Rai A."/>
            <person name="Jena J.K."/>
        </authorList>
    </citation>
    <scope>NUCLEOTIDE SEQUENCE [LARGE SCALE GENOMIC DNA]</scope>
    <source>
        <strain evidence="3">DASCIFA01</strain>
        <tissue evidence="3">Testis</tissue>
    </source>
</reference>
<dbReference type="Proteomes" id="UP000290572">
    <property type="component" value="Unassembled WGS sequence"/>
</dbReference>
<keyword evidence="2" id="KW-0812">Transmembrane</keyword>
<evidence type="ECO:0000256" key="2">
    <source>
        <dbReference type="SAM" id="Phobius"/>
    </source>
</evidence>
<protein>
    <submittedName>
        <fullName evidence="3">Uncharacterized protein</fullName>
    </submittedName>
</protein>
<proteinExistence type="predicted"/>
<feature type="transmembrane region" description="Helical" evidence="2">
    <location>
        <begin position="77"/>
        <end position="97"/>
    </location>
</feature>
<dbReference type="GO" id="GO:0016020">
    <property type="term" value="C:membrane"/>
    <property type="evidence" value="ECO:0007669"/>
    <property type="project" value="InterPro"/>
</dbReference>
<feature type="compositionally biased region" description="Polar residues" evidence="1">
    <location>
        <begin position="138"/>
        <end position="154"/>
    </location>
</feature>
<evidence type="ECO:0000256" key="1">
    <source>
        <dbReference type="SAM" id="MobiDB-lite"/>
    </source>
</evidence>
<comment type="caution">
    <text evidence="3">The sequence shown here is derived from an EMBL/GenBank/DDBJ whole genome shotgun (WGS) entry which is preliminary data.</text>
</comment>
<gene>
    <name evidence="3" type="ORF">ROHU_000965</name>
</gene>
<keyword evidence="4" id="KW-1185">Reference proteome</keyword>
<keyword evidence="2" id="KW-0472">Membrane</keyword>
<keyword evidence="2" id="KW-1133">Transmembrane helix</keyword>
<accession>A0A498P504</accession>
<evidence type="ECO:0000313" key="3">
    <source>
        <dbReference type="EMBL" id="RXN38614.1"/>
    </source>
</evidence>
<name>A0A498P504_LABRO</name>
<dbReference type="InterPro" id="IPR008652">
    <property type="entry name" value="Adenovirus_Type-2_E3A"/>
</dbReference>
<dbReference type="Pfam" id="PF05393">
    <property type="entry name" value="Hum_adeno_E3A"/>
    <property type="match status" value="1"/>
</dbReference>
<feature type="region of interest" description="Disordered" evidence="1">
    <location>
        <begin position="131"/>
        <end position="154"/>
    </location>
</feature>